<dbReference type="AlphaFoldDB" id="A0A368XAX9"/>
<name>A0A368XAX9_9BURK</name>
<keyword evidence="2" id="KW-1185">Reference proteome</keyword>
<protein>
    <submittedName>
        <fullName evidence="1">Uncharacterized protein</fullName>
    </submittedName>
</protein>
<accession>A0A368XAX9</accession>
<comment type="caution">
    <text evidence="1">The sequence shown here is derived from an EMBL/GenBank/DDBJ whole genome shotgun (WGS) entry which is preliminary data.</text>
</comment>
<reference evidence="1 2" key="1">
    <citation type="submission" date="2018-07" db="EMBL/GenBank/DDBJ databases">
        <title>Genomic Encyclopedia of Type Strains, Phase IV (KMG-IV): sequencing the most valuable type-strain genomes for metagenomic binning, comparative biology and taxonomic classification.</title>
        <authorList>
            <person name="Goeker M."/>
        </authorList>
    </citation>
    <scope>NUCLEOTIDE SEQUENCE [LARGE SCALE GENOMIC DNA]</scope>
    <source>
        <strain evidence="1 2">DSM 21634</strain>
    </source>
</reference>
<organism evidence="1 2">
    <name type="scientific">Pseudorhodoferax soli</name>
    <dbReference type="NCBI Taxonomy" id="545864"/>
    <lineage>
        <taxon>Bacteria</taxon>
        <taxon>Pseudomonadati</taxon>
        <taxon>Pseudomonadota</taxon>
        <taxon>Betaproteobacteria</taxon>
        <taxon>Burkholderiales</taxon>
        <taxon>Comamonadaceae</taxon>
    </lineage>
</organism>
<gene>
    <name evidence="1" type="ORF">DES41_11347</name>
</gene>
<evidence type="ECO:0000313" key="2">
    <source>
        <dbReference type="Proteomes" id="UP000252884"/>
    </source>
</evidence>
<proteinExistence type="predicted"/>
<dbReference type="RefSeq" id="WP_114471923.1">
    <property type="nucleotide sequence ID" value="NZ_QPJK01000013.1"/>
</dbReference>
<evidence type="ECO:0000313" key="1">
    <source>
        <dbReference type="EMBL" id="RCW65123.1"/>
    </source>
</evidence>
<sequence length="187" mass="21476">MWHSFALEHPSGPTAGNMYFLTPSTALAGARIVRKVLEDPLLSEDEDDMQDWTEEEIVFLHWRLLQDVQALALPETPLDEKLATLRWIFTEPEKDMRPFSFANCLRVVGCSPLSPIAYCGAVDCETVRAFIAAGAKRWLEETLSRYPSWVSEALARNPEWIDAQLTRNPQWINEQLKRLTQQRDLFA</sequence>
<dbReference type="Proteomes" id="UP000252884">
    <property type="component" value="Unassembled WGS sequence"/>
</dbReference>
<dbReference type="OrthoDB" id="8773760at2"/>
<dbReference type="EMBL" id="QPJK01000013">
    <property type="protein sequence ID" value="RCW65123.1"/>
    <property type="molecule type" value="Genomic_DNA"/>
</dbReference>